<dbReference type="SUPFAM" id="SSF51905">
    <property type="entry name" value="FAD/NAD(P)-binding domain"/>
    <property type="match status" value="1"/>
</dbReference>
<dbReference type="InterPro" id="IPR006076">
    <property type="entry name" value="FAD-dep_OxRdtase"/>
</dbReference>
<dbReference type="AlphaFoldDB" id="A0A382BYH2"/>
<accession>A0A382BYH2</accession>
<dbReference type="Gene3D" id="3.50.50.60">
    <property type="entry name" value="FAD/NAD(P)-binding domain"/>
    <property type="match status" value="1"/>
</dbReference>
<reference evidence="3" key="1">
    <citation type="submission" date="2018-05" db="EMBL/GenBank/DDBJ databases">
        <authorList>
            <person name="Lanie J.A."/>
            <person name="Ng W.-L."/>
            <person name="Kazmierczak K.M."/>
            <person name="Andrzejewski T.M."/>
            <person name="Davidsen T.M."/>
            <person name="Wayne K.J."/>
            <person name="Tettelin H."/>
            <person name="Glass J.I."/>
            <person name="Rusch D."/>
            <person name="Podicherti R."/>
            <person name="Tsui H.-C.T."/>
            <person name="Winkler M.E."/>
        </authorList>
    </citation>
    <scope>NUCLEOTIDE SEQUENCE</scope>
</reference>
<dbReference type="PANTHER" id="PTHR13847">
    <property type="entry name" value="SARCOSINE DEHYDROGENASE-RELATED"/>
    <property type="match status" value="1"/>
</dbReference>
<dbReference type="InterPro" id="IPR036188">
    <property type="entry name" value="FAD/NAD-bd_sf"/>
</dbReference>
<evidence type="ECO:0000256" key="1">
    <source>
        <dbReference type="ARBA" id="ARBA00023002"/>
    </source>
</evidence>
<dbReference type="EMBL" id="UINC01031845">
    <property type="protein sequence ID" value="SVB18541.1"/>
    <property type="molecule type" value="Genomic_DNA"/>
</dbReference>
<evidence type="ECO:0000313" key="3">
    <source>
        <dbReference type="EMBL" id="SVB18541.1"/>
    </source>
</evidence>
<gene>
    <name evidence="3" type="ORF">METZ01_LOCUS171395</name>
</gene>
<evidence type="ECO:0000259" key="2">
    <source>
        <dbReference type="Pfam" id="PF01266"/>
    </source>
</evidence>
<dbReference type="Pfam" id="PF01266">
    <property type="entry name" value="DAO"/>
    <property type="match status" value="1"/>
</dbReference>
<sequence>MPDVVVVGAGIMGASIALELQRAGWSTVVLDKGDAVGGGSTSASSAVVRFGFSTEPGVVAAWESKHRWEAWADHLGLPEGGTGAGPLARFHRTGMLFLEPAGFPRGLFLGLLDDVGVPYELFDAPGLAERFPSLDLGRFWPPHRPDDESFFDGPDGALDGWFTPDAGFVDDPQLAARNLMDAAMRQGTEVRLRTPVVGVAVTGDRVAGVEIADGSSLDAPVVVNAAGPWSSELNRLAGVEADMAVTTRPL</sequence>
<protein>
    <recommendedName>
        <fullName evidence="2">FAD dependent oxidoreductase domain-containing protein</fullName>
    </recommendedName>
</protein>
<dbReference type="Gene3D" id="3.30.9.10">
    <property type="entry name" value="D-Amino Acid Oxidase, subunit A, domain 2"/>
    <property type="match status" value="1"/>
</dbReference>
<name>A0A382BYH2_9ZZZZ</name>
<organism evidence="3">
    <name type="scientific">marine metagenome</name>
    <dbReference type="NCBI Taxonomy" id="408172"/>
    <lineage>
        <taxon>unclassified sequences</taxon>
        <taxon>metagenomes</taxon>
        <taxon>ecological metagenomes</taxon>
    </lineage>
</organism>
<dbReference type="GO" id="GO:0005737">
    <property type="term" value="C:cytoplasm"/>
    <property type="evidence" value="ECO:0007669"/>
    <property type="project" value="TreeGrafter"/>
</dbReference>
<dbReference type="PANTHER" id="PTHR13847:SF287">
    <property type="entry name" value="FAD-DEPENDENT OXIDOREDUCTASE DOMAIN-CONTAINING PROTEIN 1"/>
    <property type="match status" value="1"/>
</dbReference>
<dbReference type="GO" id="GO:0016491">
    <property type="term" value="F:oxidoreductase activity"/>
    <property type="evidence" value="ECO:0007669"/>
    <property type="project" value="UniProtKB-KW"/>
</dbReference>
<proteinExistence type="predicted"/>
<feature type="non-terminal residue" evidence="3">
    <location>
        <position position="250"/>
    </location>
</feature>
<feature type="domain" description="FAD dependent oxidoreductase" evidence="2">
    <location>
        <begin position="3"/>
        <end position="240"/>
    </location>
</feature>
<keyword evidence="1" id="KW-0560">Oxidoreductase</keyword>